<dbReference type="SMART" id="SM00220">
    <property type="entry name" value="S_TKc"/>
    <property type="match status" value="1"/>
</dbReference>
<dbReference type="Pfam" id="PF12774">
    <property type="entry name" value="AAA_6"/>
    <property type="match status" value="1"/>
</dbReference>
<feature type="compositionally biased region" description="Low complexity" evidence="3">
    <location>
        <begin position="1"/>
        <end position="14"/>
    </location>
</feature>
<proteinExistence type="predicted"/>
<name>A0ABN9TB72_9DINO</name>
<evidence type="ECO:0000256" key="3">
    <source>
        <dbReference type="SAM" id="MobiDB-lite"/>
    </source>
</evidence>
<dbReference type="Proteomes" id="UP001189429">
    <property type="component" value="Unassembled WGS sequence"/>
</dbReference>
<dbReference type="InterPro" id="IPR027417">
    <property type="entry name" value="P-loop_NTPase"/>
</dbReference>
<gene>
    <name evidence="5" type="ORF">PCOR1329_LOCUS37387</name>
</gene>
<organism evidence="5 6">
    <name type="scientific">Prorocentrum cordatum</name>
    <dbReference type="NCBI Taxonomy" id="2364126"/>
    <lineage>
        <taxon>Eukaryota</taxon>
        <taxon>Sar</taxon>
        <taxon>Alveolata</taxon>
        <taxon>Dinophyceae</taxon>
        <taxon>Prorocentrales</taxon>
        <taxon>Prorocentraceae</taxon>
        <taxon>Prorocentrum</taxon>
    </lineage>
</organism>
<feature type="region of interest" description="Disordered" evidence="3">
    <location>
        <begin position="1"/>
        <end position="29"/>
    </location>
</feature>
<dbReference type="Gene3D" id="3.40.50.300">
    <property type="entry name" value="P-loop containing nucleotide triphosphate hydrolases"/>
    <property type="match status" value="1"/>
</dbReference>
<evidence type="ECO:0000256" key="1">
    <source>
        <dbReference type="ARBA" id="ARBA00022741"/>
    </source>
</evidence>
<dbReference type="InterPro" id="IPR000719">
    <property type="entry name" value="Prot_kinase_dom"/>
</dbReference>
<dbReference type="PROSITE" id="PS50011">
    <property type="entry name" value="PROTEIN_KINASE_DOM"/>
    <property type="match status" value="1"/>
</dbReference>
<keyword evidence="1" id="KW-0547">Nucleotide-binding</keyword>
<dbReference type="Gene3D" id="3.30.200.20">
    <property type="entry name" value="Phosphorylase Kinase, domain 1"/>
    <property type="match status" value="1"/>
</dbReference>
<keyword evidence="2" id="KW-0067">ATP-binding</keyword>
<evidence type="ECO:0000313" key="6">
    <source>
        <dbReference type="Proteomes" id="UP001189429"/>
    </source>
</evidence>
<keyword evidence="6" id="KW-1185">Reference proteome</keyword>
<protein>
    <recommendedName>
        <fullName evidence="4">Protein kinase domain-containing protein</fullName>
    </recommendedName>
</protein>
<reference evidence="5" key="1">
    <citation type="submission" date="2023-10" db="EMBL/GenBank/DDBJ databases">
        <authorList>
            <person name="Chen Y."/>
            <person name="Shah S."/>
            <person name="Dougan E. K."/>
            <person name="Thang M."/>
            <person name="Chan C."/>
        </authorList>
    </citation>
    <scope>NUCLEOTIDE SEQUENCE [LARGE SCALE GENOMIC DNA]</scope>
</reference>
<dbReference type="InterPro" id="IPR011009">
    <property type="entry name" value="Kinase-like_dom_sf"/>
</dbReference>
<comment type="caution">
    <text evidence="5">The sequence shown here is derived from an EMBL/GenBank/DDBJ whole genome shotgun (WGS) entry which is preliminary data.</text>
</comment>
<dbReference type="SUPFAM" id="SSF56112">
    <property type="entry name" value="Protein kinase-like (PK-like)"/>
    <property type="match status" value="2"/>
</dbReference>
<dbReference type="InterPro" id="IPR035699">
    <property type="entry name" value="AAA_6"/>
</dbReference>
<evidence type="ECO:0000259" key="4">
    <source>
        <dbReference type="PROSITE" id="PS50011"/>
    </source>
</evidence>
<evidence type="ECO:0000256" key="2">
    <source>
        <dbReference type="ARBA" id="ARBA00022840"/>
    </source>
</evidence>
<dbReference type="PANTHER" id="PTHR24346:SF30">
    <property type="entry name" value="MATERNAL EMBRYONIC LEUCINE ZIPPER KINASE"/>
    <property type="match status" value="1"/>
</dbReference>
<evidence type="ECO:0000313" key="5">
    <source>
        <dbReference type="EMBL" id="CAK0842735.1"/>
    </source>
</evidence>
<feature type="region of interest" description="Disordered" evidence="3">
    <location>
        <begin position="394"/>
        <end position="423"/>
    </location>
</feature>
<dbReference type="PANTHER" id="PTHR24346">
    <property type="entry name" value="MAP/MICROTUBULE AFFINITY-REGULATING KINASE"/>
    <property type="match status" value="1"/>
</dbReference>
<dbReference type="Gene3D" id="1.10.510.10">
    <property type="entry name" value="Transferase(Phosphotransferase) domain 1"/>
    <property type="match status" value="1"/>
</dbReference>
<sequence>MRPLRALRPPRALPSECRPTKGRVPRGPRTLNGSLIERNKLIQWDSWCLKVIQLYETSLVRHGFMLVGPTLCGKSEIASMLTTCMTEDNNAHRIVTMNPKVFQQGAARRRAMARVAGAARCTRSSAARAAEGPAGVGGARRAWEGGLVAGDRLNLADAVYHHTTKEYCGTLLVKSCPEPEGVAANVLLGSLEPAVEAGVEGRARGVVTLKLKFTEADSLLTQRLDPIQQEFDTMQAKFIQIDACQDAQGAGYRCAALAGVPVQTARKPEAQYSLLEELGRGTYCTVRRAQDREGAEYAVKALSRAVLSSRQVSLFTREGAQAVPLQTRVDTDLRILGDHPHPHVVGLVEVIDDPALDTLYVVLDGHARWAAHGVVRRPQRLRGALRAVAGQRAGLPRGGRRGAAGAAADGRRPPARARHNPQGLDLKPDNVLLGLPVPAADPRLVRPLPARGAAEGAKACPEAPTADGALRELVRQCGFVAKVADFNTAVVCALPDCHIWDAEGTQQFTPPECFDPQRDGAILGQPRDMWSVGCLLFAMLFGRCPFWDEESRSGCSLRSSRSPWTRRRRSTSPAAWCHRRPRTDLIRQLLRKDPAGRPLAAAALQHPWVL</sequence>
<accession>A0ABN9TB72</accession>
<dbReference type="EMBL" id="CAUYUJ010014532">
    <property type="protein sequence ID" value="CAK0842735.1"/>
    <property type="molecule type" value="Genomic_DNA"/>
</dbReference>
<feature type="domain" description="Protein kinase" evidence="4">
    <location>
        <begin position="272"/>
        <end position="609"/>
    </location>
</feature>
<dbReference type="Pfam" id="PF00069">
    <property type="entry name" value="Pkinase"/>
    <property type="match status" value="1"/>
</dbReference>